<dbReference type="OMA" id="TFIDSAY"/>
<evidence type="ECO:0000256" key="1">
    <source>
        <dbReference type="SAM" id="MobiDB-lite"/>
    </source>
</evidence>
<dbReference type="OrthoDB" id="10249572at2759"/>
<sequence length="77" mass="8660">MEKDKAAKKSAKEEKAKEKVDKKKDKKDKKKSGKHPSKADKKKATDATGSSSAERVRELIVLDGRVTSDWVKLFEND</sequence>
<reference evidence="2 3" key="1">
    <citation type="journal article" date="2013" name="Genome Biol.">
        <title>Genome of Acanthamoeba castellanii highlights extensive lateral gene transfer and early evolution of tyrosine kinase signaling.</title>
        <authorList>
            <person name="Clarke M."/>
            <person name="Lohan A.J."/>
            <person name="Liu B."/>
            <person name="Lagkouvardos I."/>
            <person name="Roy S."/>
            <person name="Zafar N."/>
            <person name="Bertelli C."/>
            <person name="Schilde C."/>
            <person name="Kianianmomeni A."/>
            <person name="Burglin T.R."/>
            <person name="Frech C."/>
            <person name="Turcotte B."/>
            <person name="Kopec K.O."/>
            <person name="Synnott J.M."/>
            <person name="Choo C."/>
            <person name="Paponov I."/>
            <person name="Finkler A."/>
            <person name="Soon Heng Tan C."/>
            <person name="Hutchins A.P."/>
            <person name="Weinmeier T."/>
            <person name="Rattei T."/>
            <person name="Chu J.S."/>
            <person name="Gimenez G."/>
            <person name="Irimia M."/>
            <person name="Rigden D.J."/>
            <person name="Fitzpatrick D.A."/>
            <person name="Lorenzo-Morales J."/>
            <person name="Bateman A."/>
            <person name="Chiu C.H."/>
            <person name="Tang P."/>
            <person name="Hegemann P."/>
            <person name="Fromm H."/>
            <person name="Raoult D."/>
            <person name="Greub G."/>
            <person name="Miranda-Saavedra D."/>
            <person name="Chen N."/>
            <person name="Nash P."/>
            <person name="Ginger M.L."/>
            <person name="Horn M."/>
            <person name="Schaap P."/>
            <person name="Caler L."/>
            <person name="Loftus B."/>
        </authorList>
    </citation>
    <scope>NUCLEOTIDE SEQUENCE [LARGE SCALE GENOMIC DNA]</scope>
    <source>
        <strain evidence="2 3">Neff</strain>
    </source>
</reference>
<dbReference type="RefSeq" id="XP_004333502.1">
    <property type="nucleotide sequence ID" value="XM_004333454.1"/>
</dbReference>
<proteinExistence type="predicted"/>
<evidence type="ECO:0000313" key="2">
    <source>
        <dbReference type="EMBL" id="ELR11489.1"/>
    </source>
</evidence>
<dbReference type="Proteomes" id="UP000011083">
    <property type="component" value="Unassembled WGS sequence"/>
</dbReference>
<dbReference type="GeneID" id="14911927"/>
<gene>
    <name evidence="2" type="ORF">ACA1_032330</name>
</gene>
<name>L8GF38_ACACF</name>
<protein>
    <submittedName>
        <fullName evidence="2">Uncharacterized protein</fullName>
    </submittedName>
</protein>
<accession>L8GF38</accession>
<feature type="compositionally biased region" description="Basic residues" evidence="1">
    <location>
        <begin position="24"/>
        <end position="36"/>
    </location>
</feature>
<keyword evidence="3" id="KW-1185">Reference proteome</keyword>
<dbReference type="KEGG" id="acan:ACA1_032330"/>
<dbReference type="VEuPathDB" id="AmoebaDB:ACA1_032330"/>
<evidence type="ECO:0000313" key="3">
    <source>
        <dbReference type="Proteomes" id="UP000011083"/>
    </source>
</evidence>
<dbReference type="EMBL" id="KB008150">
    <property type="protein sequence ID" value="ELR11489.1"/>
    <property type="molecule type" value="Genomic_DNA"/>
</dbReference>
<dbReference type="AlphaFoldDB" id="L8GF38"/>
<organism evidence="2 3">
    <name type="scientific">Acanthamoeba castellanii (strain ATCC 30010 / Neff)</name>
    <dbReference type="NCBI Taxonomy" id="1257118"/>
    <lineage>
        <taxon>Eukaryota</taxon>
        <taxon>Amoebozoa</taxon>
        <taxon>Discosea</taxon>
        <taxon>Longamoebia</taxon>
        <taxon>Centramoebida</taxon>
        <taxon>Acanthamoebidae</taxon>
        <taxon>Acanthamoeba</taxon>
    </lineage>
</organism>
<feature type="non-terminal residue" evidence="2">
    <location>
        <position position="77"/>
    </location>
</feature>
<feature type="region of interest" description="Disordered" evidence="1">
    <location>
        <begin position="1"/>
        <end position="56"/>
    </location>
</feature>
<feature type="compositionally biased region" description="Basic and acidic residues" evidence="1">
    <location>
        <begin position="1"/>
        <end position="23"/>
    </location>
</feature>